<evidence type="ECO:0000259" key="8">
    <source>
        <dbReference type="PROSITE" id="PS50835"/>
    </source>
</evidence>
<keyword evidence="3" id="KW-1015">Disulfide bond</keyword>
<evidence type="ECO:0000256" key="3">
    <source>
        <dbReference type="ARBA" id="ARBA00023157"/>
    </source>
</evidence>
<keyword evidence="2 7" id="KW-0472">Membrane</keyword>
<sequence length="705" mass="80184">MLAGFIEKIAAATNIYAKNGSQAFLPCEWDDDSVRWYGIGDHQYSTGNNILQSLPISLRQRLQIINDNGFNLVINDTHKHDEGSYKCISDNGTLNYNLYLIVDANEMFNATCEADGGFPPPVLSLMMNETLLTRKETRMLSYTINPTRKDDFTNVTCTANHSELNHPLEIHAMFYLNLSPTHLTMIELPTLFEGKLVNISCISIGSRPQASSEWTIDGYVISNSSEDQSEIINPTETYRITSILSVEFNRLQNRKELSCRNHPSIEITYKNTTEDDELRQFNCKPNGNPAVYEFDKWEHFSMHNQFIRHLEGRKTATGAGEVILPVTNLNERYQDSGIYICRAQNGIADKYVYNACTSSSFVFHSFIGTPAAASENVYSNKGKLEDDTILIVKFVSQPAPIDVFWFKINDGRDVLINNSKKYTKVITPAIIQDSFHGQIIHVDGYIISLFIRNLEVKDFSKYYCEVHNRYGNISLTVELVQTTEHGNVHDGGWQTAGIVLITIVGLVIVITAALCIYKKRRTSSSHVANKNDKKVADGNEHRETVDNEYVPPENEQQHDRKTNGIIYIKNKKRETLMNHINKRQLLNIRFLTKDRSKHMQLQKNFMTMNGVTLRMTHSIKSFKEVPDPRNRAPLLVPDNRNIDENGHPSKTVEQNACLEDHSHHYTSPNGPAEKSLMKKSHEILSDKKQFEVTVSDPTFEIAHLA</sequence>
<dbReference type="InterPro" id="IPR036179">
    <property type="entry name" value="Ig-like_dom_sf"/>
</dbReference>
<comment type="subcellular location">
    <subcellularLocation>
        <location evidence="1">Membrane</location>
        <topology evidence="1">Single-pass type I membrane protein</topology>
    </subcellularLocation>
</comment>
<keyword evidence="4" id="KW-0325">Glycoprotein</keyword>
<keyword evidence="7" id="KW-0812">Transmembrane</keyword>
<dbReference type="InterPro" id="IPR007110">
    <property type="entry name" value="Ig-like_dom"/>
</dbReference>
<protein>
    <recommendedName>
        <fullName evidence="8">Ig-like domain-containing protein</fullName>
    </recommendedName>
</protein>
<evidence type="ECO:0000256" key="1">
    <source>
        <dbReference type="ARBA" id="ARBA00004479"/>
    </source>
</evidence>
<dbReference type="GO" id="GO:0005886">
    <property type="term" value="C:plasma membrane"/>
    <property type="evidence" value="ECO:0007669"/>
    <property type="project" value="TreeGrafter"/>
</dbReference>
<evidence type="ECO:0000256" key="7">
    <source>
        <dbReference type="SAM" id="Phobius"/>
    </source>
</evidence>
<evidence type="ECO:0000313" key="10">
    <source>
        <dbReference type="Proteomes" id="UP000266721"/>
    </source>
</evidence>
<dbReference type="PANTHER" id="PTHR11640:SF31">
    <property type="entry name" value="IRREGULAR CHIASM C-ROUGHEST PROTEIN-RELATED"/>
    <property type="match status" value="1"/>
</dbReference>
<evidence type="ECO:0000256" key="6">
    <source>
        <dbReference type="SAM" id="MobiDB-lite"/>
    </source>
</evidence>
<keyword evidence="10" id="KW-1185">Reference proteome</keyword>
<dbReference type="InterPro" id="IPR051275">
    <property type="entry name" value="Cell_adhesion_signaling"/>
</dbReference>
<dbReference type="GO" id="GO:0098609">
    <property type="term" value="P:cell-cell adhesion"/>
    <property type="evidence" value="ECO:0007669"/>
    <property type="project" value="TreeGrafter"/>
</dbReference>
<feature type="transmembrane region" description="Helical" evidence="7">
    <location>
        <begin position="496"/>
        <end position="517"/>
    </location>
</feature>
<feature type="compositionally biased region" description="Basic and acidic residues" evidence="6">
    <location>
        <begin position="529"/>
        <end position="545"/>
    </location>
</feature>
<comment type="caution">
    <text evidence="9">The sequence shown here is derived from an EMBL/GenBank/DDBJ whole genome shotgun (WGS) entry which is preliminary data.</text>
</comment>
<dbReference type="Proteomes" id="UP000266721">
    <property type="component" value="Unassembled WGS sequence"/>
</dbReference>
<dbReference type="PROSITE" id="PS50835">
    <property type="entry name" value="IG_LIKE"/>
    <property type="match status" value="2"/>
</dbReference>
<proteinExistence type="predicted"/>
<organism evidence="9 10">
    <name type="scientific">Mytilus galloprovincialis</name>
    <name type="common">Mediterranean mussel</name>
    <dbReference type="NCBI Taxonomy" id="29158"/>
    <lineage>
        <taxon>Eukaryota</taxon>
        <taxon>Metazoa</taxon>
        <taxon>Spiralia</taxon>
        <taxon>Lophotrochozoa</taxon>
        <taxon>Mollusca</taxon>
        <taxon>Bivalvia</taxon>
        <taxon>Autobranchia</taxon>
        <taxon>Pteriomorphia</taxon>
        <taxon>Mytilida</taxon>
        <taxon>Mytiloidea</taxon>
        <taxon>Mytilidae</taxon>
        <taxon>Mytilinae</taxon>
        <taxon>Mytilus</taxon>
    </lineage>
</organism>
<feature type="domain" description="Ig-like" evidence="8">
    <location>
        <begin position="180"/>
        <end position="260"/>
    </location>
</feature>
<dbReference type="InterPro" id="IPR013162">
    <property type="entry name" value="CD80_C2-set"/>
</dbReference>
<feature type="region of interest" description="Disordered" evidence="6">
    <location>
        <begin position="625"/>
        <end position="650"/>
    </location>
</feature>
<evidence type="ECO:0000313" key="9">
    <source>
        <dbReference type="EMBL" id="OPL33812.1"/>
    </source>
</evidence>
<name>A0A3L5TV48_MYTGA</name>
<dbReference type="EMBL" id="KV581440">
    <property type="protein sequence ID" value="OPL33812.1"/>
    <property type="molecule type" value="Genomic_DNA"/>
</dbReference>
<dbReference type="SUPFAM" id="SSF48726">
    <property type="entry name" value="Immunoglobulin"/>
    <property type="match status" value="4"/>
</dbReference>
<evidence type="ECO:0000256" key="4">
    <source>
        <dbReference type="ARBA" id="ARBA00023180"/>
    </source>
</evidence>
<dbReference type="Gene3D" id="2.60.40.10">
    <property type="entry name" value="Immunoglobulins"/>
    <property type="match status" value="4"/>
</dbReference>
<dbReference type="SMART" id="SM00409">
    <property type="entry name" value="IG"/>
    <property type="match status" value="3"/>
</dbReference>
<dbReference type="GO" id="GO:0050839">
    <property type="term" value="F:cell adhesion molecule binding"/>
    <property type="evidence" value="ECO:0007669"/>
    <property type="project" value="TreeGrafter"/>
</dbReference>
<feature type="domain" description="Ig-like" evidence="8">
    <location>
        <begin position="263"/>
        <end position="346"/>
    </location>
</feature>
<evidence type="ECO:0000256" key="2">
    <source>
        <dbReference type="ARBA" id="ARBA00023136"/>
    </source>
</evidence>
<dbReference type="AlphaFoldDB" id="A0A3L5TV48"/>
<dbReference type="PANTHER" id="PTHR11640">
    <property type="entry name" value="NEPHRIN"/>
    <property type="match status" value="1"/>
</dbReference>
<reference evidence="9 10" key="1">
    <citation type="journal article" date="2016" name="PLoS ONE">
        <title>A First Insight into the Genome of the Filter-Feeder Mussel Mytilus galloprovincialis.</title>
        <authorList>
            <person name="Murgarella M."/>
            <person name="Puiu D."/>
            <person name="Novoa B."/>
            <person name="Figueras A."/>
            <person name="Posada D."/>
            <person name="Canchaya C."/>
        </authorList>
    </citation>
    <scope>NUCLEOTIDE SEQUENCE [LARGE SCALE GENOMIC DNA]</scope>
    <source>
        <tissue evidence="9">Muscle</tissue>
    </source>
</reference>
<dbReference type="Pfam" id="PF08205">
    <property type="entry name" value="C2-set_2"/>
    <property type="match status" value="1"/>
</dbReference>
<accession>A0A3L5TV48</accession>
<keyword evidence="7" id="KW-1133">Transmembrane helix</keyword>
<evidence type="ECO:0000256" key="5">
    <source>
        <dbReference type="ARBA" id="ARBA00023319"/>
    </source>
</evidence>
<dbReference type="GO" id="GO:0005911">
    <property type="term" value="C:cell-cell junction"/>
    <property type="evidence" value="ECO:0007669"/>
    <property type="project" value="TreeGrafter"/>
</dbReference>
<dbReference type="InterPro" id="IPR013783">
    <property type="entry name" value="Ig-like_fold"/>
</dbReference>
<keyword evidence="5" id="KW-0393">Immunoglobulin domain</keyword>
<gene>
    <name evidence="9" type="ORF">AM593_04678</name>
</gene>
<feature type="non-terminal residue" evidence="9">
    <location>
        <position position="1"/>
    </location>
</feature>
<dbReference type="InterPro" id="IPR003599">
    <property type="entry name" value="Ig_sub"/>
</dbReference>
<feature type="region of interest" description="Disordered" evidence="6">
    <location>
        <begin position="526"/>
        <end position="560"/>
    </location>
</feature>